<keyword evidence="13" id="KW-0732">Signal</keyword>
<keyword evidence="10 11" id="KW-0998">Cell outer membrane</keyword>
<dbReference type="GO" id="GO:0009279">
    <property type="term" value="C:cell outer membrane"/>
    <property type="evidence" value="ECO:0007669"/>
    <property type="project" value="UniProtKB-SubCell"/>
</dbReference>
<dbReference type="InterPro" id="IPR008969">
    <property type="entry name" value="CarboxyPept-like_regulatory"/>
</dbReference>
<dbReference type="FunFam" id="2.170.130.10:FF:000008">
    <property type="entry name" value="SusC/RagA family TonB-linked outer membrane protein"/>
    <property type="match status" value="1"/>
</dbReference>
<feature type="domain" description="Secretin/TonB short N-terminal" evidence="14">
    <location>
        <begin position="56"/>
        <end position="107"/>
    </location>
</feature>
<keyword evidence="6" id="KW-0408">Iron</keyword>
<keyword evidence="5 11" id="KW-0812">Transmembrane</keyword>
<dbReference type="GO" id="GO:0006826">
    <property type="term" value="P:iron ion transport"/>
    <property type="evidence" value="ECO:0007669"/>
    <property type="project" value="UniProtKB-KW"/>
</dbReference>
<name>A0A415BH74_PHOVU</name>
<dbReference type="NCBIfam" id="TIGR04056">
    <property type="entry name" value="OMP_RagA_SusC"/>
    <property type="match status" value="1"/>
</dbReference>
<keyword evidence="2 11" id="KW-0813">Transport</keyword>
<evidence type="ECO:0000313" key="15">
    <source>
        <dbReference type="EMBL" id="RHI84248.1"/>
    </source>
</evidence>
<evidence type="ECO:0000256" key="7">
    <source>
        <dbReference type="ARBA" id="ARBA00023065"/>
    </source>
</evidence>
<dbReference type="InterPro" id="IPR023997">
    <property type="entry name" value="TonB-dep_OMP_SusC/RagA_CS"/>
</dbReference>
<evidence type="ECO:0000256" key="8">
    <source>
        <dbReference type="ARBA" id="ARBA00023077"/>
    </source>
</evidence>
<dbReference type="Gene3D" id="2.40.170.20">
    <property type="entry name" value="TonB-dependent receptor, beta-barrel domain"/>
    <property type="match status" value="1"/>
</dbReference>
<evidence type="ECO:0000313" key="16">
    <source>
        <dbReference type="Proteomes" id="UP000285777"/>
    </source>
</evidence>
<feature type="chain" id="PRO_5018975409" evidence="13">
    <location>
        <begin position="25"/>
        <end position="1100"/>
    </location>
</feature>
<evidence type="ECO:0000256" key="9">
    <source>
        <dbReference type="ARBA" id="ARBA00023136"/>
    </source>
</evidence>
<dbReference type="PROSITE" id="PS52016">
    <property type="entry name" value="TONB_DEPENDENT_REC_3"/>
    <property type="match status" value="1"/>
</dbReference>
<dbReference type="InterPro" id="IPR037066">
    <property type="entry name" value="Plug_dom_sf"/>
</dbReference>
<keyword evidence="8 12" id="KW-0798">TonB box</keyword>
<evidence type="ECO:0000256" key="4">
    <source>
        <dbReference type="ARBA" id="ARBA00022496"/>
    </source>
</evidence>
<comment type="similarity">
    <text evidence="11 12">Belongs to the TonB-dependent receptor family.</text>
</comment>
<evidence type="ECO:0000256" key="13">
    <source>
        <dbReference type="SAM" id="SignalP"/>
    </source>
</evidence>
<dbReference type="AlphaFoldDB" id="A0A415BH74"/>
<evidence type="ECO:0000256" key="6">
    <source>
        <dbReference type="ARBA" id="ARBA00023004"/>
    </source>
</evidence>
<protein>
    <submittedName>
        <fullName evidence="15">SusC/RagA family TonB-linked outer membrane protein</fullName>
    </submittedName>
</protein>
<dbReference type="NCBIfam" id="TIGR04057">
    <property type="entry name" value="SusC_RagA_signa"/>
    <property type="match status" value="1"/>
</dbReference>
<feature type="signal peptide" evidence="13">
    <location>
        <begin position="1"/>
        <end position="24"/>
    </location>
</feature>
<sequence>MKKTLRIMKFTLFFIFCLLMQLHAENTYSQTANVYLNGSSLTLQELISEIENQTGYLFIYSKQDVDLDQKLKVKTVGKTVADILNKAFKGTELNYKFTNNYISLYKKGTVEPETVKQDEKKRIVTGRVTDIQGESIIGANVIDIKSKTGTITDFDGNFSLSVGEDAVLVVSFIGYIEQRITVKGNTPLHINLKEDTQKLDEVIVVGYGSMKKSDLTGSVVSLKADDISSPNNSSFVQMMQGRAAGVVVTQSSAQPGGAASIKIRGTSSVNAGKTPLYVVDGFPIDNTNFYPGSGDVFDGPKRDPLNSINPSDIESMEVLKDASATAIYGSRAANGVILITTKKGKEGKARITFNSSFGMQVIAKRFDVLDGREFAQVYNEMQVLNGREPYYKDVESFGKGTDWFKEVTRTGMVTNHDVTMQGGNLNTKYLVSGSYHRNEGIVKGSSFERYSFRLNLDQKISEKLNFTITSLLSNTTDNNIIAGTRAEDTGVLGGAYAFPSNVPVRNEEGKFSDNPHYVLMSNPVSLLDIDDKTRSRRVMLNASLTYTPTDYLFFKIQAGMDMQNAKREYYNPTTTRKGAGAGGIASVTATQGGSNLLEATATFKKSFGKHKLDVLAGYTYQDFLFEDLSAKATNFFTDYFGYNNIGIGEERPSVGTTKSKNVLISGIARANYNYDDRYLFTATFRADGSSKFEKSKRFGYFPSFSAAWRISNEAFMKDFTSLSNLKFRIGYGETGNQDIGNNSYMTLLGKGYVYIFGDRVVSTLVPNNAGNPLLMWETAKQFNVGVDAGFFDNRISATLEYYQTTTDNLLLEFATPAYSGYASQWRNAGKIQNKGVEFTLNTRNISTRDFQWETTLTVTHNKNLWKDRAGLPLPQLGASEHDPVNAIYGYVFDGIWQEGDDIKGSAQPNSVPGNIRYADIGGRDEDGKFKLGPDGKIDAADITYLGTPDPKVEFGFGNDLTYKNWNLNFFFNARVGGKTFNQFRSYYENPARVFEGVNAFKSVMNRWTPTNTNTNIHSGMSNPYGSEYNSLYIENTSFLRLKSVRLTYNTRIGAVPCSVYVDAQNVFTITDYTGYDPEVDGSYNGYPPCRTFMAGLRVSF</sequence>
<dbReference type="InterPro" id="IPR023996">
    <property type="entry name" value="TonB-dep_OMP_SusC/RagA"/>
</dbReference>
<comment type="caution">
    <text evidence="15">The sequence shown here is derived from an EMBL/GenBank/DDBJ whole genome shotgun (WGS) entry which is preliminary data.</text>
</comment>
<dbReference type="Pfam" id="PF13715">
    <property type="entry name" value="CarbopepD_reg_2"/>
    <property type="match status" value="1"/>
</dbReference>
<evidence type="ECO:0000256" key="3">
    <source>
        <dbReference type="ARBA" id="ARBA00022452"/>
    </source>
</evidence>
<dbReference type="Proteomes" id="UP000285777">
    <property type="component" value="Unassembled WGS sequence"/>
</dbReference>
<dbReference type="SMART" id="SM00965">
    <property type="entry name" value="STN"/>
    <property type="match status" value="1"/>
</dbReference>
<keyword evidence="4" id="KW-0410">Iron transport</keyword>
<evidence type="ECO:0000259" key="14">
    <source>
        <dbReference type="SMART" id="SM00965"/>
    </source>
</evidence>
<evidence type="ECO:0000256" key="5">
    <source>
        <dbReference type="ARBA" id="ARBA00022692"/>
    </source>
</evidence>
<dbReference type="InterPro" id="IPR036942">
    <property type="entry name" value="Beta-barrel_TonB_sf"/>
</dbReference>
<keyword evidence="9 11" id="KW-0472">Membrane</keyword>
<dbReference type="Pfam" id="PF00593">
    <property type="entry name" value="TonB_dep_Rec_b-barrel"/>
    <property type="match status" value="1"/>
</dbReference>
<dbReference type="PANTHER" id="PTHR32552:SF81">
    <property type="entry name" value="TONB-DEPENDENT OUTER MEMBRANE RECEPTOR"/>
    <property type="match status" value="1"/>
</dbReference>
<comment type="subcellular location">
    <subcellularLocation>
        <location evidence="1 11">Cell outer membrane</location>
        <topology evidence="1 11">Multi-pass membrane protein</topology>
    </subcellularLocation>
</comment>
<dbReference type="PANTHER" id="PTHR32552">
    <property type="entry name" value="FERRICHROME IRON RECEPTOR-RELATED"/>
    <property type="match status" value="1"/>
</dbReference>
<dbReference type="Gene3D" id="2.170.130.10">
    <property type="entry name" value="TonB-dependent receptor, plug domain"/>
    <property type="match status" value="1"/>
</dbReference>
<dbReference type="EMBL" id="QRLF01000047">
    <property type="protein sequence ID" value="RHI84248.1"/>
    <property type="molecule type" value="Genomic_DNA"/>
</dbReference>
<dbReference type="InterPro" id="IPR039426">
    <property type="entry name" value="TonB-dep_rcpt-like"/>
</dbReference>
<evidence type="ECO:0000256" key="1">
    <source>
        <dbReference type="ARBA" id="ARBA00004571"/>
    </source>
</evidence>
<reference evidence="15 16" key="1">
    <citation type="submission" date="2018-08" db="EMBL/GenBank/DDBJ databases">
        <title>A genome reference for cultivated species of the human gut microbiota.</title>
        <authorList>
            <person name="Zou Y."/>
            <person name="Xue W."/>
            <person name="Luo G."/>
        </authorList>
    </citation>
    <scope>NUCLEOTIDE SEQUENCE [LARGE SCALE GENOMIC DNA]</scope>
    <source>
        <strain evidence="15 16">AM13-21</strain>
    </source>
</reference>
<gene>
    <name evidence="15" type="ORF">DW150_20515</name>
</gene>
<dbReference type="InterPro" id="IPR012910">
    <property type="entry name" value="Plug_dom"/>
</dbReference>
<evidence type="ECO:0000256" key="11">
    <source>
        <dbReference type="PROSITE-ProRule" id="PRU01360"/>
    </source>
</evidence>
<evidence type="ECO:0000256" key="10">
    <source>
        <dbReference type="ARBA" id="ARBA00023237"/>
    </source>
</evidence>
<dbReference type="SUPFAM" id="SSF56935">
    <property type="entry name" value="Porins"/>
    <property type="match status" value="1"/>
</dbReference>
<proteinExistence type="inferred from homology"/>
<organism evidence="15 16">
    <name type="scientific">Phocaeicola vulgatus</name>
    <name type="common">Bacteroides vulgatus</name>
    <dbReference type="NCBI Taxonomy" id="821"/>
    <lineage>
        <taxon>Bacteria</taxon>
        <taxon>Pseudomonadati</taxon>
        <taxon>Bacteroidota</taxon>
        <taxon>Bacteroidia</taxon>
        <taxon>Bacteroidales</taxon>
        <taxon>Bacteroidaceae</taxon>
        <taxon>Phocaeicola</taxon>
    </lineage>
</organism>
<dbReference type="InterPro" id="IPR011662">
    <property type="entry name" value="Secretin/TonB_short_N"/>
</dbReference>
<dbReference type="Pfam" id="PF07660">
    <property type="entry name" value="STN"/>
    <property type="match status" value="1"/>
</dbReference>
<dbReference type="SUPFAM" id="SSF49464">
    <property type="entry name" value="Carboxypeptidase regulatory domain-like"/>
    <property type="match status" value="1"/>
</dbReference>
<evidence type="ECO:0000256" key="2">
    <source>
        <dbReference type="ARBA" id="ARBA00022448"/>
    </source>
</evidence>
<dbReference type="Pfam" id="PF07715">
    <property type="entry name" value="Plug"/>
    <property type="match status" value="1"/>
</dbReference>
<keyword evidence="7" id="KW-0406">Ion transport</keyword>
<dbReference type="InterPro" id="IPR000531">
    <property type="entry name" value="Beta-barrel_TonB"/>
</dbReference>
<keyword evidence="3 11" id="KW-1134">Transmembrane beta strand</keyword>
<accession>A0A415BH74</accession>
<evidence type="ECO:0000256" key="12">
    <source>
        <dbReference type="RuleBase" id="RU003357"/>
    </source>
</evidence>